<keyword evidence="4 9" id="KW-1133">Transmembrane helix</keyword>
<evidence type="ECO:0000256" key="3">
    <source>
        <dbReference type="ARBA" id="ARBA00022723"/>
    </source>
</evidence>
<dbReference type="SUPFAM" id="SSF48264">
    <property type="entry name" value="Cytochrome P450"/>
    <property type="match status" value="2"/>
</dbReference>
<dbReference type="OMA" id="VPMMNEG"/>
<keyword evidence="9" id="KW-0472">Membrane</keyword>
<evidence type="ECO:0000256" key="8">
    <source>
        <dbReference type="SAM" id="MobiDB-lite"/>
    </source>
</evidence>
<feature type="transmembrane region" description="Helical" evidence="9">
    <location>
        <begin position="14"/>
        <end position="33"/>
    </location>
</feature>
<organism evidence="10 11">
    <name type="scientific">Oryza rufipogon</name>
    <name type="common">Brownbeard rice</name>
    <name type="synonym">Asian wild rice</name>
    <dbReference type="NCBI Taxonomy" id="4529"/>
    <lineage>
        <taxon>Eukaryota</taxon>
        <taxon>Viridiplantae</taxon>
        <taxon>Streptophyta</taxon>
        <taxon>Embryophyta</taxon>
        <taxon>Tracheophyta</taxon>
        <taxon>Spermatophyta</taxon>
        <taxon>Magnoliopsida</taxon>
        <taxon>Liliopsida</taxon>
        <taxon>Poales</taxon>
        <taxon>Poaceae</taxon>
        <taxon>BOP clade</taxon>
        <taxon>Oryzoideae</taxon>
        <taxon>Oryzeae</taxon>
        <taxon>Oryzinae</taxon>
        <taxon>Oryza</taxon>
    </lineage>
</organism>
<dbReference type="GO" id="GO:0020037">
    <property type="term" value="F:heme binding"/>
    <property type="evidence" value="ECO:0007669"/>
    <property type="project" value="InterPro"/>
</dbReference>
<keyword evidence="3 6" id="KW-0479">Metal-binding</keyword>
<feature type="region of interest" description="Disordered" evidence="8">
    <location>
        <begin position="199"/>
        <end position="220"/>
    </location>
</feature>
<dbReference type="AlphaFoldDB" id="A0A0E0NXA8"/>
<feature type="binding site" description="axial binding residue" evidence="6">
    <location>
        <position position="549"/>
    </location>
    <ligand>
        <name>heme</name>
        <dbReference type="ChEBI" id="CHEBI:30413"/>
    </ligand>
    <ligandPart>
        <name>Fe</name>
        <dbReference type="ChEBI" id="CHEBI:18248"/>
    </ligandPart>
</feature>
<dbReference type="GO" id="GO:0005506">
    <property type="term" value="F:iron ion binding"/>
    <property type="evidence" value="ECO:0007669"/>
    <property type="project" value="InterPro"/>
</dbReference>
<dbReference type="EnsemblPlants" id="ORUFI03G24140.1">
    <property type="protein sequence ID" value="ORUFI03G24140.1"/>
    <property type="gene ID" value="ORUFI03G24140"/>
</dbReference>
<dbReference type="GO" id="GO:0016705">
    <property type="term" value="F:oxidoreductase activity, acting on paired donors, with incorporation or reduction of molecular oxygen"/>
    <property type="evidence" value="ECO:0007669"/>
    <property type="project" value="InterPro"/>
</dbReference>
<proteinExistence type="inferred from homology"/>
<dbReference type="HOGENOM" id="CLU_001570_4_1_1"/>
<keyword evidence="11" id="KW-1185">Reference proteome</keyword>
<accession>A0A0E0NXA8</accession>
<comment type="similarity">
    <text evidence="1 7">Belongs to the cytochrome P450 family.</text>
</comment>
<dbReference type="InterPro" id="IPR001128">
    <property type="entry name" value="Cyt_P450"/>
</dbReference>
<reference evidence="11" key="1">
    <citation type="submission" date="2013-06" db="EMBL/GenBank/DDBJ databases">
        <authorList>
            <person name="Zhao Q."/>
        </authorList>
    </citation>
    <scope>NUCLEOTIDE SEQUENCE</scope>
    <source>
        <strain evidence="11">cv. W1943</strain>
    </source>
</reference>
<reference evidence="10" key="2">
    <citation type="submission" date="2015-06" db="UniProtKB">
        <authorList>
            <consortium name="EnsemblPlants"/>
        </authorList>
    </citation>
    <scope>IDENTIFICATION</scope>
</reference>
<dbReference type="PANTHER" id="PTHR47955:SF11">
    <property type="entry name" value="4-HYDROXYPHENYLACETALDEHYDE OXIME MONOOXYGENASE"/>
    <property type="match status" value="1"/>
</dbReference>
<evidence type="ECO:0000256" key="1">
    <source>
        <dbReference type="ARBA" id="ARBA00010617"/>
    </source>
</evidence>
<dbReference type="Proteomes" id="UP000008022">
    <property type="component" value="Unassembled WGS sequence"/>
</dbReference>
<dbReference type="PROSITE" id="PS00086">
    <property type="entry name" value="CYTOCHROME_P450"/>
    <property type="match status" value="1"/>
</dbReference>
<dbReference type="CDD" id="cd11072">
    <property type="entry name" value="CYP71-like"/>
    <property type="match status" value="1"/>
</dbReference>
<comment type="cofactor">
    <cofactor evidence="6">
        <name>heme</name>
        <dbReference type="ChEBI" id="CHEBI:30413"/>
    </cofactor>
</comment>
<dbReference type="PRINTS" id="PR00463">
    <property type="entry name" value="EP450I"/>
</dbReference>
<evidence type="ECO:0000256" key="4">
    <source>
        <dbReference type="ARBA" id="ARBA00022989"/>
    </source>
</evidence>
<dbReference type="InterPro" id="IPR002401">
    <property type="entry name" value="Cyt_P450_E_grp-I"/>
</dbReference>
<dbReference type="FunFam" id="1.10.630.10:FF:000386">
    <property type="entry name" value="Os03g0568400 protein"/>
    <property type="match status" value="1"/>
</dbReference>
<dbReference type="PANTHER" id="PTHR47955">
    <property type="entry name" value="CYTOCHROME P450 FAMILY 71 PROTEIN"/>
    <property type="match status" value="1"/>
</dbReference>
<dbReference type="Gramene" id="ORUFI03G24140.1">
    <property type="protein sequence ID" value="ORUFI03G24140.1"/>
    <property type="gene ID" value="ORUFI03G24140"/>
</dbReference>
<evidence type="ECO:0000313" key="10">
    <source>
        <dbReference type="EnsemblPlants" id="ORUFI03G24140.1"/>
    </source>
</evidence>
<sequence length="592" mass="65410">MAASLLLELLPQQWQLSITSLILLAVSVVLIFWSRRRRNPSSRLKLPPGPTRLPIIGNLHQISRLPHRSLGVLAGWHGPVMALRLGTVPVVAAREALKVHDPECCSRSPSAGPRMLSYGYKDVAFSPYSNYVRDMRKLFVVELLSMRRVQAAFGVVGSTGSTRGKPPHSTPLSPYPLANRVVPSSSSCRASVIGGRGGEGLATPVRRGEGGAGAAERGRRCRSGEGRGEEVLAMFTHCNARAVMLPDYYCCMVEKLIEKLTRNGRNAVAINEHIFSTVDGIIGTFALGETYAAEEFKDISETMDLLSSSSAEDFFPGSVAGRLVDRLTGLAARREAIFRKLDRFFERIVDQHAAADDDGPAAARRKADDKGSAGSDLVHELIDLWKMEGNTKQGFTKDHVKAMLLDTFVGGITTTSVTLHWAMSELIRNPRVTKKAQDEIRAVVGEKERVQHHDMPKLKYLKMVVKETFRLHPPATLLVPRETTRHFKVGGYDIPEKTKVIVNAWAIGRDPNIWKDPEEFIPERFEEMDIDFNGAHFELVPFGSGCRICPGLAIILPHGVRKEDIDMEEAGKLTFHKKIPLLLVPTPNKAPN</sequence>
<dbReference type="STRING" id="4529.A0A0E0NXA8"/>
<name>A0A0E0NXA8_ORYRU</name>
<protein>
    <submittedName>
        <fullName evidence="10">Uncharacterized protein</fullName>
    </submittedName>
</protein>
<dbReference type="PRINTS" id="PR00385">
    <property type="entry name" value="P450"/>
</dbReference>
<evidence type="ECO:0000313" key="11">
    <source>
        <dbReference type="Proteomes" id="UP000008022"/>
    </source>
</evidence>
<dbReference type="GO" id="GO:0004497">
    <property type="term" value="F:monooxygenase activity"/>
    <property type="evidence" value="ECO:0007669"/>
    <property type="project" value="UniProtKB-KW"/>
</dbReference>
<keyword evidence="2 9" id="KW-0812">Transmembrane</keyword>
<evidence type="ECO:0000256" key="5">
    <source>
        <dbReference type="ARBA" id="ARBA00023004"/>
    </source>
</evidence>
<evidence type="ECO:0000256" key="6">
    <source>
        <dbReference type="PIRSR" id="PIRSR602401-1"/>
    </source>
</evidence>
<evidence type="ECO:0000256" key="2">
    <source>
        <dbReference type="ARBA" id="ARBA00022692"/>
    </source>
</evidence>
<dbReference type="InterPro" id="IPR036396">
    <property type="entry name" value="Cyt_P450_sf"/>
</dbReference>
<keyword evidence="7" id="KW-0503">Monooxygenase</keyword>
<keyword evidence="6 7" id="KW-0349">Heme</keyword>
<dbReference type="eggNOG" id="KOG0156">
    <property type="taxonomic scope" value="Eukaryota"/>
</dbReference>
<dbReference type="Gene3D" id="1.10.630.10">
    <property type="entry name" value="Cytochrome P450"/>
    <property type="match status" value="2"/>
</dbReference>
<evidence type="ECO:0000256" key="7">
    <source>
        <dbReference type="RuleBase" id="RU000461"/>
    </source>
</evidence>
<keyword evidence="5 6" id="KW-0408">Iron</keyword>
<dbReference type="Pfam" id="PF00067">
    <property type="entry name" value="p450"/>
    <property type="match status" value="1"/>
</dbReference>
<keyword evidence="7" id="KW-0560">Oxidoreductase</keyword>
<evidence type="ECO:0000256" key="9">
    <source>
        <dbReference type="SAM" id="Phobius"/>
    </source>
</evidence>
<dbReference type="InterPro" id="IPR017972">
    <property type="entry name" value="Cyt_P450_CS"/>
</dbReference>